<dbReference type="CDD" id="cd06267">
    <property type="entry name" value="PBP1_LacI_sugar_binding-like"/>
    <property type="match status" value="1"/>
</dbReference>
<dbReference type="OrthoDB" id="9768806at2"/>
<reference evidence="6 7" key="1">
    <citation type="submission" date="2016-11" db="EMBL/GenBank/DDBJ databases">
        <title>Study of marine rhodopsin-containing bacteria.</title>
        <authorList>
            <person name="Yoshizawa S."/>
            <person name="Kumagai Y."/>
            <person name="Kogure K."/>
        </authorList>
    </citation>
    <scope>NUCLEOTIDE SEQUENCE [LARGE SCALE GENOMIC DNA]</scope>
    <source>
        <strain evidence="6 7">SAORIC-28</strain>
    </source>
</reference>
<gene>
    <name evidence="6" type="ORF">BSZ37_02475</name>
</gene>
<dbReference type="GO" id="GO:0000976">
    <property type="term" value="F:transcription cis-regulatory region binding"/>
    <property type="evidence" value="ECO:0007669"/>
    <property type="project" value="TreeGrafter"/>
</dbReference>
<dbReference type="PANTHER" id="PTHR30146">
    <property type="entry name" value="LACI-RELATED TRANSCRIPTIONAL REPRESSOR"/>
    <property type="match status" value="1"/>
</dbReference>
<dbReference type="InterPro" id="IPR001761">
    <property type="entry name" value="Peripla_BP/Lac1_sug-bd_dom"/>
</dbReference>
<dbReference type="InterPro" id="IPR000843">
    <property type="entry name" value="HTH_LacI"/>
</dbReference>
<evidence type="ECO:0000259" key="5">
    <source>
        <dbReference type="PROSITE" id="PS50932"/>
    </source>
</evidence>
<dbReference type="Gene3D" id="3.40.50.2300">
    <property type="match status" value="2"/>
</dbReference>
<evidence type="ECO:0000256" key="1">
    <source>
        <dbReference type="ARBA" id="ARBA00022491"/>
    </source>
</evidence>
<accession>A0A271IXZ3</accession>
<dbReference type="SUPFAM" id="SSF47413">
    <property type="entry name" value="lambda repressor-like DNA-binding domains"/>
    <property type="match status" value="1"/>
</dbReference>
<dbReference type="AlphaFoldDB" id="A0A271IXZ3"/>
<evidence type="ECO:0000313" key="7">
    <source>
        <dbReference type="Proteomes" id="UP000216339"/>
    </source>
</evidence>
<dbReference type="SUPFAM" id="SSF53822">
    <property type="entry name" value="Periplasmic binding protein-like I"/>
    <property type="match status" value="1"/>
</dbReference>
<dbReference type="Pfam" id="PF00532">
    <property type="entry name" value="Peripla_BP_1"/>
    <property type="match status" value="1"/>
</dbReference>
<dbReference type="GO" id="GO:0003700">
    <property type="term" value="F:DNA-binding transcription factor activity"/>
    <property type="evidence" value="ECO:0007669"/>
    <property type="project" value="TreeGrafter"/>
</dbReference>
<evidence type="ECO:0000256" key="3">
    <source>
        <dbReference type="ARBA" id="ARBA00023125"/>
    </source>
</evidence>
<evidence type="ECO:0000256" key="4">
    <source>
        <dbReference type="ARBA" id="ARBA00023163"/>
    </source>
</evidence>
<dbReference type="CDD" id="cd01392">
    <property type="entry name" value="HTH_LacI"/>
    <property type="match status" value="1"/>
</dbReference>
<keyword evidence="4" id="KW-0804">Transcription</keyword>
<dbReference type="EMBL" id="MQWD01000001">
    <property type="protein sequence ID" value="PAP75389.1"/>
    <property type="molecule type" value="Genomic_DNA"/>
</dbReference>
<dbReference type="SMART" id="SM00354">
    <property type="entry name" value="HTH_LACI"/>
    <property type="match status" value="1"/>
</dbReference>
<sequence>MPQKVRLIDIADRLGLTKVSVSKALRDHGDISEETRELVKRTAAEMGYTPNLLARSLSSQRSHTLGVVVPKIAHTFFSSVIEAVQEEATARGYGIVLAVSSERAGLERQHIERLLSMRVDGLLVSVSKEAPDLEIYDRVRQMGVPLVFFDRQIEGLGFGSVTVDDRAGARRAVEHLIGLGHDEIVHVAGTPEVAIGRDRRAGYEDALRAHELPVREALIVSGGFDERFGARAMRELLDRGDPPSAIFTVTQPVGLGVYGVLAEAGLASDVTLASFGDDASSVHLRIADAIVRQPTGEIGRRALGLLLDQVEGGGLLAIGAEPHEVLEVDLITSTTPA</sequence>
<dbReference type="InterPro" id="IPR010982">
    <property type="entry name" value="Lambda_DNA-bd_dom_sf"/>
</dbReference>
<dbReference type="RefSeq" id="WP_095509021.1">
    <property type="nucleotide sequence ID" value="NZ_MQWD01000001.1"/>
</dbReference>
<feature type="domain" description="HTH lacI-type" evidence="5">
    <location>
        <begin position="5"/>
        <end position="59"/>
    </location>
</feature>
<keyword evidence="2" id="KW-0805">Transcription regulation</keyword>
<dbReference type="Gene3D" id="1.10.260.40">
    <property type="entry name" value="lambda repressor-like DNA-binding domains"/>
    <property type="match status" value="1"/>
</dbReference>
<protein>
    <submittedName>
        <fullName evidence="6">LacI family transcriptional regulator</fullName>
    </submittedName>
</protein>
<dbReference type="InterPro" id="IPR028082">
    <property type="entry name" value="Peripla_BP_I"/>
</dbReference>
<dbReference type="PANTHER" id="PTHR30146:SF148">
    <property type="entry name" value="HTH-TYPE TRANSCRIPTIONAL REPRESSOR PURR-RELATED"/>
    <property type="match status" value="1"/>
</dbReference>
<evidence type="ECO:0000256" key="2">
    <source>
        <dbReference type="ARBA" id="ARBA00023015"/>
    </source>
</evidence>
<organism evidence="6 7">
    <name type="scientific">Rubrivirga marina</name>
    <dbReference type="NCBI Taxonomy" id="1196024"/>
    <lineage>
        <taxon>Bacteria</taxon>
        <taxon>Pseudomonadati</taxon>
        <taxon>Rhodothermota</taxon>
        <taxon>Rhodothermia</taxon>
        <taxon>Rhodothermales</taxon>
        <taxon>Rubricoccaceae</taxon>
        <taxon>Rubrivirga</taxon>
    </lineage>
</organism>
<dbReference type="Proteomes" id="UP000216339">
    <property type="component" value="Unassembled WGS sequence"/>
</dbReference>
<comment type="caution">
    <text evidence="6">The sequence shown here is derived from an EMBL/GenBank/DDBJ whole genome shotgun (WGS) entry which is preliminary data.</text>
</comment>
<keyword evidence="7" id="KW-1185">Reference proteome</keyword>
<proteinExistence type="predicted"/>
<evidence type="ECO:0000313" key="6">
    <source>
        <dbReference type="EMBL" id="PAP75389.1"/>
    </source>
</evidence>
<dbReference type="PROSITE" id="PS50932">
    <property type="entry name" value="HTH_LACI_2"/>
    <property type="match status" value="1"/>
</dbReference>
<keyword evidence="3" id="KW-0238">DNA-binding</keyword>
<name>A0A271IXZ3_9BACT</name>
<dbReference type="Pfam" id="PF00356">
    <property type="entry name" value="LacI"/>
    <property type="match status" value="1"/>
</dbReference>
<keyword evidence="1" id="KW-0678">Repressor</keyword>